<name>A0A174QJ96_9FIRM</name>
<dbReference type="InterPro" id="IPR029058">
    <property type="entry name" value="AB_hydrolase_fold"/>
</dbReference>
<dbReference type="Gene3D" id="3.40.50.1820">
    <property type="entry name" value="alpha/beta hydrolase"/>
    <property type="match status" value="1"/>
</dbReference>
<evidence type="ECO:0000259" key="1">
    <source>
        <dbReference type="Pfam" id="PF20434"/>
    </source>
</evidence>
<dbReference type="RefSeq" id="WP_055267525.1">
    <property type="nucleotide sequence ID" value="NZ_CZAL01000015.1"/>
</dbReference>
<proteinExistence type="predicted"/>
<dbReference type="Proteomes" id="UP000095709">
    <property type="component" value="Unassembled WGS sequence"/>
</dbReference>
<feature type="domain" description="BD-FAE-like" evidence="1">
    <location>
        <begin position="156"/>
        <end position="261"/>
    </location>
</feature>
<keyword evidence="2" id="KW-0378">Hydrolase</keyword>
<dbReference type="Pfam" id="PF20434">
    <property type="entry name" value="BD-FAE"/>
    <property type="match status" value="1"/>
</dbReference>
<dbReference type="EMBL" id="CZAL01000015">
    <property type="protein sequence ID" value="CUP73342.1"/>
    <property type="molecule type" value="Genomic_DNA"/>
</dbReference>
<dbReference type="GO" id="GO:0016787">
    <property type="term" value="F:hydrolase activity"/>
    <property type="evidence" value="ECO:0007669"/>
    <property type="project" value="UniProtKB-KW"/>
</dbReference>
<reference evidence="2 3" key="1">
    <citation type="submission" date="2015-09" db="EMBL/GenBank/DDBJ databases">
        <authorList>
            <consortium name="Pathogen Informatics"/>
        </authorList>
    </citation>
    <scope>NUCLEOTIDE SEQUENCE [LARGE SCALE GENOMIC DNA]</scope>
    <source>
        <strain evidence="2 3">2789STDY5834885</strain>
    </source>
</reference>
<gene>
    <name evidence="2" type="ORF">ERS852498_02682</name>
</gene>
<sequence length="363" mass="40601">MKIFFAVVVIVLLFVIGATLYVYKKSAMFLPALLGICGFPKIKESSYYDENGHFRPGTGEDKVGFFMQHPVFGGFKHMFFNVEDNVLKAIAPVKYKDFLKAPGREEQLDAALESFNYLTGLVEKGQARLVSDLYPAEAVKGHPYRSHLTGMFYQGQQGKPLAIVVPGGGFISNVTDCEGYPVAMKLHKMGYSVFVVSYPVGRQLGETEQVKQGQAAARELTQVIRYLTEHQKQFSVNMDDYAIFGFSAGGLMTTAYSFANYEDCCHKNHLPRPKVIFPMYGLDWNIKALQEDKGLAVFSIVGRDDEFGFANVEDKLPELEKVLGKENVSVRIVDGLGHGFGIGNETKVKNWLQEAVIFWEAHR</sequence>
<dbReference type="GeneID" id="79855221"/>
<evidence type="ECO:0000313" key="3">
    <source>
        <dbReference type="Proteomes" id="UP000095709"/>
    </source>
</evidence>
<accession>A0A174QJ96</accession>
<protein>
    <submittedName>
        <fullName evidence="2">Alpha/beta hydrolase family</fullName>
    </submittedName>
</protein>
<organism evidence="2 3">
    <name type="scientific">Fusicatenibacter saccharivorans</name>
    <dbReference type="NCBI Taxonomy" id="1150298"/>
    <lineage>
        <taxon>Bacteria</taxon>
        <taxon>Bacillati</taxon>
        <taxon>Bacillota</taxon>
        <taxon>Clostridia</taxon>
        <taxon>Lachnospirales</taxon>
        <taxon>Lachnospiraceae</taxon>
        <taxon>Fusicatenibacter</taxon>
    </lineage>
</organism>
<dbReference type="InterPro" id="IPR049492">
    <property type="entry name" value="BD-FAE-like_dom"/>
</dbReference>
<dbReference type="AlphaFoldDB" id="A0A174QJ96"/>
<evidence type="ECO:0000313" key="2">
    <source>
        <dbReference type="EMBL" id="CUP73342.1"/>
    </source>
</evidence>
<dbReference type="SUPFAM" id="SSF53474">
    <property type="entry name" value="alpha/beta-Hydrolases"/>
    <property type="match status" value="1"/>
</dbReference>